<dbReference type="Proteomes" id="UP000195652">
    <property type="component" value="Chromosome"/>
</dbReference>
<dbReference type="OrthoDB" id="4427542at2"/>
<dbReference type="InterPro" id="IPR046348">
    <property type="entry name" value="SIS_dom_sf"/>
</dbReference>
<dbReference type="GeneID" id="75007258"/>
<keyword evidence="2" id="KW-1185">Reference proteome</keyword>
<dbReference type="GO" id="GO:0097367">
    <property type="term" value="F:carbohydrate derivative binding"/>
    <property type="evidence" value="ECO:0007669"/>
    <property type="project" value="InterPro"/>
</dbReference>
<evidence type="ECO:0000313" key="2">
    <source>
        <dbReference type="Proteomes" id="UP000195652"/>
    </source>
</evidence>
<reference evidence="1 2" key="1">
    <citation type="journal article" date="2014" name="BMC Vet. Res.">
        <title>First report of Corynebacterium pseudotuberculosis from caseous lymphadenitis lesions in Black Alentejano pig (Sus scrofa domesticus).</title>
        <authorList>
            <person name="Oliveira M."/>
            <person name="Barroco C."/>
            <person name="Mottola C."/>
            <person name="Santos R."/>
            <person name="Lemsaddek A."/>
            <person name="Tavares L."/>
            <person name="Semedo-Lemsaddek T."/>
        </authorList>
    </citation>
    <scope>NUCLEOTIDE SEQUENCE [LARGE SCALE GENOMIC DNA]</scope>
    <source>
        <strain evidence="1 2">PO100/5</strain>
    </source>
</reference>
<dbReference type="KEGG" id="csil:CBE74_03055"/>
<dbReference type="SUPFAM" id="SSF53697">
    <property type="entry name" value="SIS domain"/>
    <property type="match status" value="1"/>
</dbReference>
<proteinExistence type="predicted"/>
<organism evidence="1 2">
    <name type="scientific">Corynebacterium silvaticum</name>
    <dbReference type="NCBI Taxonomy" id="2320431"/>
    <lineage>
        <taxon>Bacteria</taxon>
        <taxon>Bacillati</taxon>
        <taxon>Actinomycetota</taxon>
        <taxon>Actinomycetes</taxon>
        <taxon>Mycobacteriales</taxon>
        <taxon>Corynebacteriaceae</taxon>
        <taxon>Corynebacterium</taxon>
    </lineage>
</organism>
<reference evidence="1 2" key="2">
    <citation type="journal article" date="2020" name="Antonie Van Leeuwenhoek">
        <title>Phylogenomic characterisation of a novel corynebacterial species pathogenic to animals.</title>
        <authorList>
            <person name="Moller J."/>
            <person name="Musella L."/>
            <person name="Melnikov V."/>
            <person name="Geissdorfer W."/>
            <person name="Burkovski A."/>
            <person name="Sangal V."/>
        </authorList>
    </citation>
    <scope>NUCLEOTIDE SEQUENCE [LARGE SCALE GENOMIC DNA]</scope>
    <source>
        <strain evidence="1 2">PO100/5</strain>
    </source>
</reference>
<name>A0A7Y4P9S1_9CORY</name>
<reference evidence="1 2" key="4">
    <citation type="journal article" date="2020" name="PLoS ONE">
        <title>Taxonomic classification of strain PO100/5 shows a broader geographic distribution and genetic markers of the recently described Corynebacterium silvaticum.</title>
        <authorList>
            <person name="Viana M.V.C."/>
            <person name="Profeta R."/>
            <person name="da Silva A.L."/>
            <person name="Hurtado R."/>
            <person name="Cerqueira J.C."/>
            <person name="Ribeiro B.F.S."/>
            <person name="Almeida M.O."/>
            <person name="Morais-Rodrigues F."/>
            <person name="Soares S.C."/>
            <person name="Oliveira M."/>
            <person name="Tavares L."/>
            <person name="Figueiredo H."/>
            <person name="Wattam A.R."/>
            <person name="Barh D."/>
            <person name="Ghosh P."/>
            <person name="Silva A."/>
            <person name="Azevedo V."/>
        </authorList>
    </citation>
    <scope>NUCLEOTIDE SEQUENCE [LARGE SCALE GENOMIC DNA]</scope>
    <source>
        <strain evidence="1 2">PO100/5</strain>
    </source>
</reference>
<gene>
    <name evidence="1" type="ORF">CBE74_03055</name>
</gene>
<dbReference type="RefSeq" id="WP_087453496.1">
    <property type="nucleotide sequence ID" value="NZ_CP021417.2"/>
</dbReference>
<accession>A0A7Y4P9S1</accession>
<dbReference type="GO" id="GO:1901135">
    <property type="term" value="P:carbohydrate derivative metabolic process"/>
    <property type="evidence" value="ECO:0007669"/>
    <property type="project" value="InterPro"/>
</dbReference>
<sequence>MNTQEIFRESGAAAMPSHSYAPEVVAFYDIAHEGAQLRVVAEFVRSGGLDVVQGTQPRSLVVVTTEAIATHSAQAAIALHAPLKVPVIVTAELPRYVGPLDIVIIATERSSSEHLSQALTTAIRRGCTVILASAAEGMLHDDAGHDAAVVPVLPLAQGPSPLRVITVVMAVLGLLDQDAEGTARALEDYASYVDVEILQCSPECDEDINRARQLAQITEHVIHTGATTPAVAVANLIAVLWTSYGKESTSLPSEELGAALGRFSYAPKDIFFDPDLDKAPAGQSVTTIAWCEPDQGVWERTEFVDAGFMGTPLRMIARGFAATAFLSS</sequence>
<protein>
    <submittedName>
        <fullName evidence="1">Uncharacterized protein</fullName>
    </submittedName>
</protein>
<reference evidence="1 2" key="3">
    <citation type="journal article" date="2020" name="Int. J. Syst. Evol. Microbiol.">
        <title>Corynebacterium silvaticum sp. nov., a unique group of NTTB corynebacteria in wild boar and roe deer.</title>
        <authorList>
            <person name="Dangel A."/>
            <person name="Berger A."/>
            <person name="Rau J."/>
            <person name="Eisenberg T."/>
            <person name="Kampfer P."/>
            <person name="Margos G."/>
            <person name="Contzen M."/>
            <person name="Busse H.J."/>
            <person name="Konrad R."/>
            <person name="Peters M."/>
            <person name="Sting R."/>
            <person name="Sing A."/>
        </authorList>
    </citation>
    <scope>NUCLEOTIDE SEQUENCE [LARGE SCALE GENOMIC DNA]</scope>
    <source>
        <strain evidence="1 2">PO100/5</strain>
    </source>
</reference>
<evidence type="ECO:0000313" key="1">
    <source>
        <dbReference type="EMBL" id="ARU45647.1"/>
    </source>
</evidence>
<dbReference type="EMBL" id="CP021417">
    <property type="protein sequence ID" value="ARU45647.1"/>
    <property type="molecule type" value="Genomic_DNA"/>
</dbReference>
<dbReference type="AlphaFoldDB" id="A0A7Y4P9S1"/>